<dbReference type="RefSeq" id="WP_264067501.1">
    <property type="nucleotide sequence ID" value="NZ_JACKTY010000028.1"/>
</dbReference>
<evidence type="ECO:0000259" key="4">
    <source>
        <dbReference type="PROSITE" id="PS01124"/>
    </source>
</evidence>
<dbReference type="InterPro" id="IPR009057">
    <property type="entry name" value="Homeodomain-like_sf"/>
</dbReference>
<reference evidence="5 6" key="1">
    <citation type="journal article" date="2022" name="BMC Genomics">
        <title>Comparative genome analysis of mycobacteria focusing on tRNA and non-coding RNA.</title>
        <authorList>
            <person name="Behra P.R.K."/>
            <person name="Pettersson B.M.F."/>
            <person name="Ramesh M."/>
            <person name="Das S."/>
            <person name="Dasgupta S."/>
            <person name="Kirsebom L.A."/>
        </authorList>
    </citation>
    <scope>NUCLEOTIDE SEQUENCE [LARGE SCALE GENOMIC DNA]</scope>
    <source>
        <strain evidence="5 6">DSM 44078</strain>
    </source>
</reference>
<dbReference type="SUPFAM" id="SSF46689">
    <property type="entry name" value="Homeodomain-like"/>
    <property type="match status" value="1"/>
</dbReference>
<dbReference type="PANTHER" id="PTHR46796:SF6">
    <property type="entry name" value="ARAC SUBFAMILY"/>
    <property type="match status" value="1"/>
</dbReference>
<gene>
    <name evidence="5" type="ORF">H7J73_11410</name>
</gene>
<protein>
    <submittedName>
        <fullName evidence="5">Helix-turn-helix domain-containing protein</fullName>
    </submittedName>
</protein>
<keyword evidence="2" id="KW-0238">DNA-binding</keyword>
<comment type="caution">
    <text evidence="5">The sequence shown here is derived from an EMBL/GenBank/DDBJ whole genome shotgun (WGS) entry which is preliminary data.</text>
</comment>
<evidence type="ECO:0000256" key="2">
    <source>
        <dbReference type="ARBA" id="ARBA00023125"/>
    </source>
</evidence>
<dbReference type="Pfam" id="PF14525">
    <property type="entry name" value="AraC_binding_2"/>
    <property type="match status" value="1"/>
</dbReference>
<dbReference type="InterPro" id="IPR018060">
    <property type="entry name" value="HTH_AraC"/>
</dbReference>
<keyword evidence="1" id="KW-0805">Transcription regulation</keyword>
<dbReference type="Pfam" id="PF12833">
    <property type="entry name" value="HTH_18"/>
    <property type="match status" value="1"/>
</dbReference>
<dbReference type="Gene3D" id="1.10.10.60">
    <property type="entry name" value="Homeodomain-like"/>
    <property type="match status" value="1"/>
</dbReference>
<keyword evidence="3" id="KW-0804">Transcription</keyword>
<dbReference type="PROSITE" id="PS01124">
    <property type="entry name" value="HTH_ARAC_FAMILY_2"/>
    <property type="match status" value="1"/>
</dbReference>
<dbReference type="PROSITE" id="PS00041">
    <property type="entry name" value="HTH_ARAC_FAMILY_1"/>
    <property type="match status" value="1"/>
</dbReference>
<dbReference type="InterPro" id="IPR020449">
    <property type="entry name" value="Tscrpt_reg_AraC-type_HTH"/>
</dbReference>
<dbReference type="InterPro" id="IPR050204">
    <property type="entry name" value="AraC_XylS_family_regulators"/>
</dbReference>
<proteinExistence type="predicted"/>
<evidence type="ECO:0000313" key="5">
    <source>
        <dbReference type="EMBL" id="MCV7226637.1"/>
    </source>
</evidence>
<dbReference type="InterPro" id="IPR018062">
    <property type="entry name" value="HTH_AraC-typ_CS"/>
</dbReference>
<keyword evidence="6" id="KW-1185">Reference proteome</keyword>
<dbReference type="SMART" id="SM00342">
    <property type="entry name" value="HTH_ARAC"/>
    <property type="match status" value="1"/>
</dbReference>
<evidence type="ECO:0000256" key="1">
    <source>
        <dbReference type="ARBA" id="ARBA00023015"/>
    </source>
</evidence>
<dbReference type="InterPro" id="IPR035418">
    <property type="entry name" value="AraC-bd_2"/>
</dbReference>
<dbReference type="PANTHER" id="PTHR46796">
    <property type="entry name" value="HTH-TYPE TRANSCRIPTIONAL ACTIVATOR RHAS-RELATED"/>
    <property type="match status" value="1"/>
</dbReference>
<sequence>MAVLLDTDGLPRAERADAVTSAMHDSFLSSYIGPQGNGDAVSARMDEWTFGTTSLCQSAMRGIRVGRTAKQARSSPSPMLAIAVQGNGECAFSRDEEQHVLSTGQLIVYDKNTPYEFGWTGHGISLCLYVPLDDLGMSHDVIREACTRLHLSPLYQLVVDHIAGLGRNAVALASDPAAAGVGTASVELVRALVASAAHDARDRREAFATTLLTQIRAYIRLHLSDPDLTPEAIAAAHHISVRHLYKMCAAADFSLHAWITAHRLQGAHDELAGTTSQHRSIAMIAQRWGYSNPTHFSRRFRDAYGITPRDWRRMAGHGEQYSLVGGDMPGAGVRGSRGGSP</sequence>
<dbReference type="EMBL" id="JACKTY010000028">
    <property type="protein sequence ID" value="MCV7226637.1"/>
    <property type="molecule type" value="Genomic_DNA"/>
</dbReference>
<evidence type="ECO:0000313" key="6">
    <source>
        <dbReference type="Proteomes" id="UP001526201"/>
    </source>
</evidence>
<feature type="domain" description="HTH araC/xylS-type" evidence="4">
    <location>
        <begin position="213"/>
        <end position="314"/>
    </location>
</feature>
<dbReference type="Proteomes" id="UP001526201">
    <property type="component" value="Unassembled WGS sequence"/>
</dbReference>
<organism evidence="5 6">
    <name type="scientific">Mycolicibacterium komossense</name>
    <dbReference type="NCBI Taxonomy" id="1779"/>
    <lineage>
        <taxon>Bacteria</taxon>
        <taxon>Bacillati</taxon>
        <taxon>Actinomycetota</taxon>
        <taxon>Actinomycetes</taxon>
        <taxon>Mycobacteriales</taxon>
        <taxon>Mycobacteriaceae</taxon>
        <taxon>Mycolicibacterium</taxon>
    </lineage>
</organism>
<accession>A0ABT3CB18</accession>
<dbReference type="PRINTS" id="PR00032">
    <property type="entry name" value="HTHARAC"/>
</dbReference>
<evidence type="ECO:0000256" key="3">
    <source>
        <dbReference type="ARBA" id="ARBA00023163"/>
    </source>
</evidence>
<name>A0ABT3CB18_9MYCO</name>